<feature type="signal peptide" evidence="2">
    <location>
        <begin position="1"/>
        <end position="22"/>
    </location>
</feature>
<sequence>MRSPRTVLAAVLGALVVSGCSAATATLSPPPGVASRNVQVAASFTTGPGPAITYDQRVVKVGAFASVDARSGGGITTVGLEVLGFEPGRRYGAHVHTNPCGATGADAGPHFQNVVDPVQPSVDPRYANPQNEIWLDFLTDQDGTGRVENTVAWQFPADRRPGSIIIHAMPTAVEPGVAGTAGGRAACITVRF</sequence>
<gene>
    <name evidence="3" type="ORF">HF577_36795</name>
</gene>
<dbReference type="SUPFAM" id="SSF49329">
    <property type="entry name" value="Cu,Zn superoxide dismutase-like"/>
    <property type="match status" value="1"/>
</dbReference>
<proteinExistence type="inferred from homology"/>
<comment type="caution">
    <text evidence="3">The sequence shown here is derived from an EMBL/GenBank/DDBJ whole genome shotgun (WGS) entry which is preliminary data.</text>
</comment>
<dbReference type="EMBL" id="JAAXKY010000270">
    <property type="protein sequence ID" value="NMH82630.1"/>
    <property type="molecule type" value="Genomic_DNA"/>
</dbReference>
<dbReference type="InterPro" id="IPR036423">
    <property type="entry name" value="SOD-like_Cu/Zn_dom_sf"/>
</dbReference>
<organism evidence="3 4">
    <name type="scientific">Pseudonocardia xinjiangensis</name>
    <dbReference type="NCBI Taxonomy" id="75289"/>
    <lineage>
        <taxon>Bacteria</taxon>
        <taxon>Bacillati</taxon>
        <taxon>Actinomycetota</taxon>
        <taxon>Actinomycetes</taxon>
        <taxon>Pseudonocardiales</taxon>
        <taxon>Pseudonocardiaceae</taxon>
        <taxon>Pseudonocardia</taxon>
    </lineage>
</organism>
<keyword evidence="2" id="KW-0732">Signal</keyword>
<comment type="similarity">
    <text evidence="1">Belongs to the Cu-Zn superoxide dismutase family.</text>
</comment>
<dbReference type="Gene3D" id="2.60.40.200">
    <property type="entry name" value="Superoxide dismutase, copper/zinc binding domain"/>
    <property type="match status" value="1"/>
</dbReference>
<name>A0ABX1RTG6_9PSEU</name>
<protein>
    <submittedName>
        <fullName evidence="3">Superoxide dismutase family protein</fullName>
    </submittedName>
</protein>
<feature type="chain" id="PRO_5047268922" evidence="2">
    <location>
        <begin position="23"/>
        <end position="192"/>
    </location>
</feature>
<evidence type="ECO:0000256" key="1">
    <source>
        <dbReference type="ARBA" id="ARBA00010457"/>
    </source>
</evidence>
<evidence type="ECO:0000313" key="4">
    <source>
        <dbReference type="Proteomes" id="UP001296706"/>
    </source>
</evidence>
<dbReference type="Proteomes" id="UP001296706">
    <property type="component" value="Unassembled WGS sequence"/>
</dbReference>
<dbReference type="RefSeq" id="WP_169400616.1">
    <property type="nucleotide sequence ID" value="NZ_BAAAJH010000005.1"/>
</dbReference>
<evidence type="ECO:0000256" key="2">
    <source>
        <dbReference type="SAM" id="SignalP"/>
    </source>
</evidence>
<dbReference type="PROSITE" id="PS51257">
    <property type="entry name" value="PROKAR_LIPOPROTEIN"/>
    <property type="match status" value="1"/>
</dbReference>
<keyword evidence="4" id="KW-1185">Reference proteome</keyword>
<reference evidence="3 4" key="1">
    <citation type="submission" date="2020-04" db="EMBL/GenBank/DDBJ databases">
        <authorList>
            <person name="Klaysubun C."/>
            <person name="Duangmal K."/>
            <person name="Lipun K."/>
        </authorList>
    </citation>
    <scope>NUCLEOTIDE SEQUENCE [LARGE SCALE GENOMIC DNA]</scope>
    <source>
        <strain evidence="3 4">JCM 11839</strain>
    </source>
</reference>
<evidence type="ECO:0000313" key="3">
    <source>
        <dbReference type="EMBL" id="NMH82630.1"/>
    </source>
</evidence>
<accession>A0ABX1RTG6</accession>